<evidence type="ECO:0000256" key="5">
    <source>
        <dbReference type="ARBA" id="ARBA00023098"/>
    </source>
</evidence>
<dbReference type="SUPFAM" id="SSF53474">
    <property type="entry name" value="alpha/beta-Hydrolases"/>
    <property type="match status" value="3"/>
</dbReference>
<dbReference type="OrthoDB" id="9974421at2759"/>
<gene>
    <name evidence="8" type="ORF">DIATSA_LOCUS10733</name>
</gene>
<dbReference type="EMBL" id="OU893336">
    <property type="protein sequence ID" value="CAG9793273.1"/>
    <property type="molecule type" value="Genomic_DNA"/>
</dbReference>
<sequence length="1104" mass="125286">MRFNLLTKDYEYSLSDLKKRRDLAQEKSQLPEDGRLNFTGLATKYGLETEEFNVITEDNYILTLYHIQGDSTKPVLLAHGLIDSAATYIMRGNKSLAVALAQENYDLWFMNARGKKYSRRHLYLDADKDRTYWDFSFHEIGLYDLSANIDFVLNKINQSQLTLIGFSQGNQIWYVLGSMRPEYNAKVKAVIALAPIAYMSHAQIPGLQSWPLLNLYLKASGYDEIFAENSKITKAIEAICSQVEVGAEYCLNGIVYPISGYDPVELGTEFMPVIMGHCPTSTARKVLNHMAQVALSKRFQLYDHGMVDNMKMYGSLEPPLYALKNITTKVELFVGPGDLVGKLQDVKVLQNLLPNSSYHEIDMALWTQEIKSQLPEDGRLNFTGLATKYGLETEEFNVITEDNYILTLYHIQGDRTKPVLLAHGLIDSAATYIMRGNTSLAIALAQENYDLWFMNARGKKYSRRHLYLDAHKDRTYWDFSFHEIGLFDLSANIDFVLSKTNQTQLTLIGFSQGNQIWYVLGSMRPEYNAKVKVVIALAPIAYLSHAQIPGLQSWPLLNLYLKASGYDEIFAENSTITIAIEAICSQVEFGAEYCLNGIVYPISGYDPVELGTEFMPVIMGHCPTSTARKVLNHMAQVALSKRFQLYDHGMVDNMKVYGSLEPPLYPLKNITTKVELLVGPGDLQANFQDVKVLQYVLPNSSYHEIDMALWSHLDFVWGKDMDLYLFPLVLDVGVDIINSGLSEDGKLNFTELTNKYGLQAEEFDVITEDSYILKLFHVQGDRKKPILMAHGLIDSSDAYILRGNTSLAVVLAKEGYDLWFMNARGKKYSRRHLYLDADKDTTYWDFSFHEIGLYDLSANIDFVLNKTNQAQLTLIGFSQGNQIWYVLGSIRPEYNAKVKAVIALAPIAYMNHVKVPLLAGWPPLDVFLKTTGNEELFGYDSLLNRAARTVCTKVRTGAEYCLNFFIYPISGRNPEDLEPEFMPTFMGHCPTSTARKLLSHMAQVVVSKRFQQYSHGITGNLKEYGTLKPPLYPLYNITTKVELLVGLNDLQANVEDVRILHQLLPNSSYHEIDNKLWTHLDFAFGKNMYIHLFPLVLDLLKKHN</sequence>
<dbReference type="FunFam" id="3.40.50.1820:FF:000057">
    <property type="entry name" value="Lipase"/>
    <property type="match status" value="2"/>
</dbReference>
<reference evidence="8" key="1">
    <citation type="submission" date="2021-12" db="EMBL/GenBank/DDBJ databases">
        <authorList>
            <person name="King R."/>
        </authorList>
    </citation>
    <scope>NUCLEOTIDE SEQUENCE</scope>
</reference>
<accession>A0A9N9RBM1</accession>
<organism evidence="8 9">
    <name type="scientific">Diatraea saccharalis</name>
    <name type="common">sugarcane borer</name>
    <dbReference type="NCBI Taxonomy" id="40085"/>
    <lineage>
        <taxon>Eukaryota</taxon>
        <taxon>Metazoa</taxon>
        <taxon>Ecdysozoa</taxon>
        <taxon>Arthropoda</taxon>
        <taxon>Hexapoda</taxon>
        <taxon>Insecta</taxon>
        <taxon>Pterygota</taxon>
        <taxon>Neoptera</taxon>
        <taxon>Endopterygota</taxon>
        <taxon>Lepidoptera</taxon>
        <taxon>Glossata</taxon>
        <taxon>Ditrysia</taxon>
        <taxon>Pyraloidea</taxon>
        <taxon>Crambidae</taxon>
        <taxon>Crambinae</taxon>
        <taxon>Diatraea</taxon>
    </lineage>
</organism>
<keyword evidence="3" id="KW-0378">Hydrolase</keyword>
<feature type="domain" description="Partial AB-hydrolase lipase" evidence="7">
    <location>
        <begin position="750"/>
        <end position="802"/>
    </location>
</feature>
<dbReference type="AlphaFoldDB" id="A0A9N9RBM1"/>
<protein>
    <recommendedName>
        <fullName evidence="7">Partial AB-hydrolase lipase domain-containing protein</fullName>
    </recommendedName>
</protein>
<proteinExistence type="inferred from homology"/>
<reference evidence="8" key="2">
    <citation type="submission" date="2022-10" db="EMBL/GenBank/DDBJ databases">
        <authorList>
            <consortium name="ENA_rothamsted_submissions"/>
            <consortium name="culmorum"/>
            <person name="King R."/>
        </authorList>
    </citation>
    <scope>NUCLEOTIDE SEQUENCE</scope>
</reference>
<dbReference type="GO" id="GO:0016042">
    <property type="term" value="P:lipid catabolic process"/>
    <property type="evidence" value="ECO:0007669"/>
    <property type="project" value="UniProtKB-KW"/>
</dbReference>
<feature type="domain" description="Partial AB-hydrolase lipase" evidence="7">
    <location>
        <begin position="385"/>
        <end position="435"/>
    </location>
</feature>
<keyword evidence="4" id="KW-0442">Lipid degradation</keyword>
<keyword evidence="9" id="KW-1185">Reference proteome</keyword>
<evidence type="ECO:0000256" key="6">
    <source>
        <dbReference type="ARBA" id="ARBA00023180"/>
    </source>
</evidence>
<keyword evidence="6" id="KW-0325">Glycoprotein</keyword>
<dbReference type="FunFam" id="3.40.50.1820:FF:000021">
    <property type="entry name" value="Lipase"/>
    <property type="match status" value="1"/>
</dbReference>
<evidence type="ECO:0000256" key="1">
    <source>
        <dbReference type="ARBA" id="ARBA00010701"/>
    </source>
</evidence>
<name>A0A9N9RBM1_9NEOP</name>
<comment type="similarity">
    <text evidence="1">Belongs to the AB hydrolase superfamily. Lipase family.</text>
</comment>
<evidence type="ECO:0000256" key="4">
    <source>
        <dbReference type="ARBA" id="ARBA00022963"/>
    </source>
</evidence>
<evidence type="ECO:0000313" key="8">
    <source>
        <dbReference type="EMBL" id="CAG9793273.1"/>
    </source>
</evidence>
<dbReference type="PANTHER" id="PTHR11005">
    <property type="entry name" value="LYSOSOMAL ACID LIPASE-RELATED"/>
    <property type="match status" value="1"/>
</dbReference>
<keyword evidence="5" id="KW-0443">Lipid metabolism</keyword>
<feature type="domain" description="Partial AB-hydrolase lipase" evidence="7">
    <location>
        <begin position="41"/>
        <end position="91"/>
    </location>
</feature>
<evidence type="ECO:0000256" key="3">
    <source>
        <dbReference type="ARBA" id="ARBA00022801"/>
    </source>
</evidence>
<dbReference type="Gene3D" id="3.40.50.1820">
    <property type="entry name" value="alpha/beta hydrolase"/>
    <property type="match status" value="3"/>
</dbReference>
<evidence type="ECO:0000259" key="7">
    <source>
        <dbReference type="Pfam" id="PF04083"/>
    </source>
</evidence>
<dbReference type="InterPro" id="IPR006693">
    <property type="entry name" value="AB_hydrolase_lipase"/>
</dbReference>
<dbReference type="GO" id="GO:0016787">
    <property type="term" value="F:hydrolase activity"/>
    <property type="evidence" value="ECO:0007669"/>
    <property type="project" value="UniProtKB-KW"/>
</dbReference>
<dbReference type="Pfam" id="PF04083">
    <property type="entry name" value="Abhydro_lipase"/>
    <property type="match status" value="3"/>
</dbReference>
<keyword evidence="2" id="KW-0732">Signal</keyword>
<evidence type="ECO:0000313" key="9">
    <source>
        <dbReference type="Proteomes" id="UP001153714"/>
    </source>
</evidence>
<evidence type="ECO:0000256" key="2">
    <source>
        <dbReference type="ARBA" id="ARBA00022729"/>
    </source>
</evidence>
<dbReference type="Proteomes" id="UP001153714">
    <property type="component" value="Chromosome 5"/>
</dbReference>
<dbReference type="InterPro" id="IPR029058">
    <property type="entry name" value="AB_hydrolase_fold"/>
</dbReference>